<dbReference type="AlphaFoldDB" id="A0A445HLH0"/>
<keyword evidence="2 3" id="KW-0808">Transferase</keyword>
<dbReference type="SUPFAM" id="SSF53756">
    <property type="entry name" value="UDP-Glycosyltransferase/glycogen phosphorylase"/>
    <property type="match status" value="1"/>
</dbReference>
<evidence type="ECO:0000256" key="2">
    <source>
        <dbReference type="ARBA" id="ARBA00022679"/>
    </source>
</evidence>
<dbReference type="CDD" id="cd03784">
    <property type="entry name" value="GT1_Gtf-like"/>
    <property type="match status" value="1"/>
</dbReference>
<organism evidence="3 4">
    <name type="scientific">Glycine soja</name>
    <name type="common">Wild soybean</name>
    <dbReference type="NCBI Taxonomy" id="3848"/>
    <lineage>
        <taxon>Eukaryota</taxon>
        <taxon>Viridiplantae</taxon>
        <taxon>Streptophyta</taxon>
        <taxon>Embryophyta</taxon>
        <taxon>Tracheophyta</taxon>
        <taxon>Spermatophyta</taxon>
        <taxon>Magnoliopsida</taxon>
        <taxon>eudicotyledons</taxon>
        <taxon>Gunneridae</taxon>
        <taxon>Pentapetalae</taxon>
        <taxon>rosids</taxon>
        <taxon>fabids</taxon>
        <taxon>Fabales</taxon>
        <taxon>Fabaceae</taxon>
        <taxon>Papilionoideae</taxon>
        <taxon>50 kb inversion clade</taxon>
        <taxon>NPAAA clade</taxon>
        <taxon>indigoferoid/millettioid clade</taxon>
        <taxon>Phaseoleae</taxon>
        <taxon>Glycine</taxon>
        <taxon>Glycine subgen. Soja</taxon>
    </lineage>
</organism>
<dbReference type="Pfam" id="PF00201">
    <property type="entry name" value="UDPGT"/>
    <property type="match status" value="1"/>
</dbReference>
<protein>
    <submittedName>
        <fullName evidence="3">UDP-glucose iridoid glucosyltransferase</fullName>
    </submittedName>
</protein>
<dbReference type="GO" id="GO:0080044">
    <property type="term" value="F:quercetin 7-O-glucosyltransferase activity"/>
    <property type="evidence" value="ECO:0007669"/>
    <property type="project" value="TreeGrafter"/>
</dbReference>
<accession>A0A445HLH0</accession>
<sequence>MLQLATILHSIAGFSITIAHAHFNSPDPSNHPNFSFLPLFYESLVGQIERAITNHEKIACVIYDGLMYSIDSVARELQLPSIVLRTTSATNLLTYHAFVQRQSKGFLPLQDFMSLDLVPELEPLRFKDLPMFNSGVMQQQIAKTIAVKPSLGVICNTVDCLEEESLHRLHRMYEVSFFPIGPLRMIAEEYSSYSSFLDEDYSCIGWLNNQQRKSVLYSGNRRKGYIVKWAPQGEVLAHQAVGGFWSHCGWNSTLESLCEGVPIMCQPHFGDQRVNARLLSHAWKVGIEWSYVMERDEIEEAVRRLMVNQEGMEMRQRALKLKNEIRLAVKGGSSYDALNRLVKSILSANL</sequence>
<evidence type="ECO:0000313" key="3">
    <source>
        <dbReference type="EMBL" id="RZB74490.1"/>
    </source>
</evidence>
<dbReference type="Proteomes" id="UP000289340">
    <property type="component" value="Chromosome 12"/>
</dbReference>
<dbReference type="GO" id="GO:0080043">
    <property type="term" value="F:quercetin 3-O-glucosyltransferase activity"/>
    <property type="evidence" value="ECO:0007669"/>
    <property type="project" value="TreeGrafter"/>
</dbReference>
<comment type="similarity">
    <text evidence="1">Belongs to the UDP-glycosyltransferase family.</text>
</comment>
<dbReference type="PANTHER" id="PTHR11926:SF1489">
    <property type="entry name" value="HEXOSYLTRANSFERASE-RELATED"/>
    <property type="match status" value="1"/>
</dbReference>
<keyword evidence="4" id="KW-1185">Reference proteome</keyword>
<evidence type="ECO:0000313" key="4">
    <source>
        <dbReference type="Proteomes" id="UP000289340"/>
    </source>
</evidence>
<dbReference type="InterPro" id="IPR002213">
    <property type="entry name" value="UDP_glucos_trans"/>
</dbReference>
<dbReference type="EMBL" id="QZWG01000012">
    <property type="protein sequence ID" value="RZB74490.1"/>
    <property type="molecule type" value="Genomic_DNA"/>
</dbReference>
<dbReference type="PANTHER" id="PTHR11926">
    <property type="entry name" value="GLUCOSYL/GLUCURONOSYL TRANSFERASES"/>
    <property type="match status" value="1"/>
</dbReference>
<proteinExistence type="inferred from homology"/>
<name>A0A445HLH0_GLYSO</name>
<gene>
    <name evidence="3" type="ORF">D0Y65_033487</name>
</gene>
<comment type="caution">
    <text evidence="3">The sequence shown here is derived from an EMBL/GenBank/DDBJ whole genome shotgun (WGS) entry which is preliminary data.</text>
</comment>
<dbReference type="Gene3D" id="3.40.50.2000">
    <property type="entry name" value="Glycogen Phosphorylase B"/>
    <property type="match status" value="3"/>
</dbReference>
<evidence type="ECO:0000256" key="1">
    <source>
        <dbReference type="ARBA" id="ARBA00009995"/>
    </source>
</evidence>
<reference evidence="3 4" key="1">
    <citation type="submission" date="2018-09" db="EMBL/GenBank/DDBJ databases">
        <title>A high-quality reference genome of wild soybean provides a powerful tool to mine soybean genomes.</title>
        <authorList>
            <person name="Xie M."/>
            <person name="Chung C.Y.L."/>
            <person name="Li M.-W."/>
            <person name="Wong F.-L."/>
            <person name="Chan T.-F."/>
            <person name="Lam H.-M."/>
        </authorList>
    </citation>
    <scope>NUCLEOTIDE SEQUENCE [LARGE SCALE GENOMIC DNA]</scope>
    <source>
        <strain evidence="4">cv. W05</strain>
        <tissue evidence="3">Hypocotyl of etiolated seedlings</tissue>
    </source>
</reference>